<keyword evidence="1" id="KW-0472">Membrane</keyword>
<organism evidence="2 3">
    <name type="scientific">Metallosphaera cuprina (strain Ar-4)</name>
    <dbReference type="NCBI Taxonomy" id="1006006"/>
    <lineage>
        <taxon>Archaea</taxon>
        <taxon>Thermoproteota</taxon>
        <taxon>Thermoprotei</taxon>
        <taxon>Sulfolobales</taxon>
        <taxon>Sulfolobaceae</taxon>
        <taxon>Metallosphaera</taxon>
    </lineage>
</organism>
<dbReference type="KEGG" id="mcn:Mcup_0772"/>
<keyword evidence="1" id="KW-0812">Transmembrane</keyword>
<feature type="transmembrane region" description="Helical" evidence="1">
    <location>
        <begin position="42"/>
        <end position="60"/>
    </location>
</feature>
<dbReference type="EMBL" id="CP002656">
    <property type="protein sequence ID" value="AEB94877.1"/>
    <property type="molecule type" value="Genomic_DNA"/>
</dbReference>
<accession>F4G1Y8</accession>
<dbReference type="STRING" id="1006006.Mcup_0772"/>
<dbReference type="Proteomes" id="UP000007812">
    <property type="component" value="Chromosome"/>
</dbReference>
<feature type="transmembrane region" description="Helical" evidence="1">
    <location>
        <begin position="12"/>
        <end position="30"/>
    </location>
</feature>
<name>F4G1Y8_METCR</name>
<dbReference type="AlphaFoldDB" id="F4G1Y8"/>
<proteinExistence type="predicted"/>
<evidence type="ECO:0000313" key="2">
    <source>
        <dbReference type="EMBL" id="AEB94877.1"/>
    </source>
</evidence>
<dbReference type="OrthoDB" id="41704at2157"/>
<dbReference type="GeneID" id="10492963"/>
<keyword evidence="3" id="KW-1185">Reference proteome</keyword>
<dbReference type="RefSeq" id="WP_013737375.1">
    <property type="nucleotide sequence ID" value="NC_015435.1"/>
</dbReference>
<sequence>MVSEKRWDAFTWLAVVTPLVVFFTISFLLSEYLYGFQQWREVAPVILGFALFFLIVGVFLRSKFGRLAL</sequence>
<reference evidence="2 3" key="1">
    <citation type="journal article" date="2011" name="J. Bacteriol.">
        <title>Complete genome sequence of Metallosphaera cuprina, a metal sulfide-oxidizing archaeon from a hot spring.</title>
        <authorList>
            <person name="Liu L.J."/>
            <person name="You X.Y."/>
            <person name="Zheng H."/>
            <person name="Wang S."/>
            <person name="Jiang C.Y."/>
            <person name="Liu S.J."/>
        </authorList>
    </citation>
    <scope>NUCLEOTIDE SEQUENCE [LARGE SCALE GENOMIC DNA]</scope>
    <source>
        <strain evidence="2 3">Ar-4</strain>
    </source>
</reference>
<gene>
    <name evidence="2" type="ordered locus">Mcup_0772</name>
</gene>
<evidence type="ECO:0000256" key="1">
    <source>
        <dbReference type="SAM" id="Phobius"/>
    </source>
</evidence>
<dbReference type="PATRIC" id="fig|1006006.8.peg.771"/>
<protein>
    <submittedName>
        <fullName evidence="2">Uncharacterized protein</fullName>
    </submittedName>
</protein>
<evidence type="ECO:0000313" key="3">
    <source>
        <dbReference type="Proteomes" id="UP000007812"/>
    </source>
</evidence>
<keyword evidence="1" id="KW-1133">Transmembrane helix</keyword>
<dbReference type="eggNOG" id="arCOG08475">
    <property type="taxonomic scope" value="Archaea"/>
</dbReference>
<dbReference type="HOGENOM" id="CLU_197233_0_0_2"/>